<keyword evidence="11" id="KW-0961">Cell wall biogenesis/degradation</keyword>
<dbReference type="GO" id="GO:0009002">
    <property type="term" value="F:serine-type D-Ala-D-Ala carboxypeptidase activity"/>
    <property type="evidence" value="ECO:0007669"/>
    <property type="project" value="UniProtKB-EC"/>
</dbReference>
<keyword evidence="17" id="KW-1185">Reference proteome</keyword>
<dbReference type="InterPro" id="IPR001264">
    <property type="entry name" value="Glyco_trans_51"/>
</dbReference>
<dbReference type="Gene3D" id="1.10.3810.10">
    <property type="entry name" value="Biosynthetic peptidoglycan transglycosylase-like"/>
    <property type="match status" value="1"/>
</dbReference>
<evidence type="ECO:0000256" key="7">
    <source>
        <dbReference type="ARBA" id="ARBA00022801"/>
    </source>
</evidence>
<dbReference type="PANTHER" id="PTHR32282:SF33">
    <property type="entry name" value="PEPTIDOGLYCAN GLYCOSYLTRANSFERASE"/>
    <property type="match status" value="1"/>
</dbReference>
<dbReference type="InterPro" id="IPR012338">
    <property type="entry name" value="Beta-lactam/transpept-like"/>
</dbReference>
<dbReference type="PANTHER" id="PTHR32282">
    <property type="entry name" value="BINDING PROTEIN TRANSPEPTIDASE, PUTATIVE-RELATED"/>
    <property type="match status" value="1"/>
</dbReference>
<dbReference type="Gene3D" id="3.30.10.20">
    <property type="match status" value="1"/>
</dbReference>
<reference evidence="16 17" key="1">
    <citation type="submission" date="2014-08" db="EMBL/GenBank/DDBJ databases">
        <title>Complete genome sequence of Corynebacterium aquilae S-613T(T) (=DSM 44791(T)), isolated from the choana of a healthy golden eagle.</title>
        <authorList>
            <person name="Ruckert C."/>
            <person name="Albersmeier A."/>
            <person name="Winkler A."/>
            <person name="Kalinowski J."/>
        </authorList>
    </citation>
    <scope>NUCLEOTIDE SEQUENCE [LARGE SCALE GENOMIC DNA]</scope>
    <source>
        <strain evidence="16 17">S-613</strain>
    </source>
</reference>
<dbReference type="KEGG" id="caqu:CAQU_00840"/>
<keyword evidence="6" id="KW-0808">Transferase</keyword>
<evidence type="ECO:0000256" key="14">
    <source>
        <dbReference type="SAM" id="MobiDB-lite"/>
    </source>
</evidence>
<dbReference type="FunFam" id="1.10.3810.10:FF:000001">
    <property type="entry name" value="Penicillin-binding protein 1A"/>
    <property type="match status" value="1"/>
</dbReference>
<dbReference type="PROSITE" id="PS51178">
    <property type="entry name" value="PASTA"/>
    <property type="match status" value="1"/>
</dbReference>
<dbReference type="SUPFAM" id="SSF56601">
    <property type="entry name" value="beta-lactamase/transpeptidase-like"/>
    <property type="match status" value="1"/>
</dbReference>
<dbReference type="EMBL" id="CP009245">
    <property type="protein sequence ID" value="APT83867.1"/>
    <property type="molecule type" value="Genomic_DNA"/>
</dbReference>
<dbReference type="InterPro" id="IPR036950">
    <property type="entry name" value="PBP_transglycosylase"/>
</dbReference>
<dbReference type="GO" id="GO:0030288">
    <property type="term" value="C:outer membrane-bounded periplasmic space"/>
    <property type="evidence" value="ECO:0007669"/>
    <property type="project" value="TreeGrafter"/>
</dbReference>
<keyword evidence="4" id="KW-0645">Protease</keyword>
<dbReference type="InterPro" id="IPR005543">
    <property type="entry name" value="PASTA_dom"/>
</dbReference>
<comment type="similarity">
    <text evidence="1">In the C-terminal section; belongs to the transpeptidase family.</text>
</comment>
<evidence type="ECO:0000256" key="3">
    <source>
        <dbReference type="ARBA" id="ARBA00022645"/>
    </source>
</evidence>
<keyword evidence="7" id="KW-0378">Hydrolase</keyword>
<dbReference type="InterPro" id="IPR050396">
    <property type="entry name" value="Glycosyltr_51/Transpeptidase"/>
</dbReference>
<dbReference type="STRING" id="1431546.CAQU_00840"/>
<dbReference type="GO" id="GO:0008658">
    <property type="term" value="F:penicillin binding"/>
    <property type="evidence" value="ECO:0007669"/>
    <property type="project" value="InterPro"/>
</dbReference>
<evidence type="ECO:0000313" key="16">
    <source>
        <dbReference type="EMBL" id="APT83867.1"/>
    </source>
</evidence>
<dbReference type="GO" id="GO:0006508">
    <property type="term" value="P:proteolysis"/>
    <property type="evidence" value="ECO:0007669"/>
    <property type="project" value="UniProtKB-KW"/>
</dbReference>
<evidence type="ECO:0000256" key="2">
    <source>
        <dbReference type="ARBA" id="ARBA00007739"/>
    </source>
</evidence>
<evidence type="ECO:0000256" key="9">
    <source>
        <dbReference type="ARBA" id="ARBA00022984"/>
    </source>
</evidence>
<proteinExistence type="inferred from homology"/>
<dbReference type="Pfam" id="PF00905">
    <property type="entry name" value="Transpeptidase"/>
    <property type="match status" value="1"/>
</dbReference>
<dbReference type="Gene3D" id="3.40.710.10">
    <property type="entry name" value="DD-peptidase/beta-lactamase superfamily"/>
    <property type="match status" value="1"/>
</dbReference>
<dbReference type="CDD" id="cd06577">
    <property type="entry name" value="PASTA_pknB"/>
    <property type="match status" value="1"/>
</dbReference>
<feature type="compositionally biased region" description="Low complexity" evidence="14">
    <location>
        <begin position="755"/>
        <end position="764"/>
    </location>
</feature>
<dbReference type="GO" id="GO:0008955">
    <property type="term" value="F:peptidoglycan glycosyltransferase activity"/>
    <property type="evidence" value="ECO:0007669"/>
    <property type="project" value="UniProtKB-EC"/>
</dbReference>
<dbReference type="Proteomes" id="UP000185478">
    <property type="component" value="Chromosome"/>
</dbReference>
<dbReference type="AlphaFoldDB" id="A0A1L7CDF4"/>
<dbReference type="OrthoDB" id="9766909at2"/>
<comment type="catalytic activity">
    <reaction evidence="12">
        <text>Preferential cleavage: (Ac)2-L-Lys-D-Ala-|-D-Ala. Also transpeptidation of peptidyl-alanyl moieties that are N-acyl substituents of D-alanine.</text>
        <dbReference type="EC" id="3.4.16.4"/>
    </reaction>
</comment>
<dbReference type="InterPro" id="IPR023346">
    <property type="entry name" value="Lysozyme-like_dom_sf"/>
</dbReference>
<comment type="similarity">
    <text evidence="2">In the N-terminal section; belongs to the glycosyltransferase 51 family.</text>
</comment>
<comment type="catalytic activity">
    <reaction evidence="13">
        <text>[GlcNAc-(1-&gt;4)-Mur2Ac(oyl-L-Ala-gamma-D-Glu-L-Lys-D-Ala-D-Ala)](n)-di-trans,octa-cis-undecaprenyl diphosphate + beta-D-GlcNAc-(1-&gt;4)-Mur2Ac(oyl-L-Ala-gamma-D-Glu-L-Lys-D-Ala-D-Ala)-di-trans,octa-cis-undecaprenyl diphosphate = [GlcNAc-(1-&gt;4)-Mur2Ac(oyl-L-Ala-gamma-D-Glu-L-Lys-D-Ala-D-Ala)](n+1)-di-trans,octa-cis-undecaprenyl diphosphate + di-trans,octa-cis-undecaprenyl diphosphate + H(+)</text>
        <dbReference type="Rhea" id="RHEA:23708"/>
        <dbReference type="Rhea" id="RHEA-COMP:9602"/>
        <dbReference type="Rhea" id="RHEA-COMP:9603"/>
        <dbReference type="ChEBI" id="CHEBI:15378"/>
        <dbReference type="ChEBI" id="CHEBI:58405"/>
        <dbReference type="ChEBI" id="CHEBI:60033"/>
        <dbReference type="ChEBI" id="CHEBI:78435"/>
        <dbReference type="EC" id="2.4.99.28"/>
    </reaction>
</comment>
<evidence type="ECO:0000256" key="10">
    <source>
        <dbReference type="ARBA" id="ARBA00023268"/>
    </source>
</evidence>
<accession>A0A1L7CDF4</accession>
<evidence type="ECO:0000256" key="13">
    <source>
        <dbReference type="ARBA" id="ARBA00049902"/>
    </source>
</evidence>
<name>A0A1L7CDF4_9CORY</name>
<evidence type="ECO:0000259" key="15">
    <source>
        <dbReference type="PROSITE" id="PS51178"/>
    </source>
</evidence>
<keyword evidence="3" id="KW-0121">Carboxypeptidase</keyword>
<gene>
    <name evidence="16" type="ORF">CAQU_00840</name>
</gene>
<evidence type="ECO:0000256" key="1">
    <source>
        <dbReference type="ARBA" id="ARBA00007090"/>
    </source>
</evidence>
<dbReference type="GO" id="GO:0009252">
    <property type="term" value="P:peptidoglycan biosynthetic process"/>
    <property type="evidence" value="ECO:0007669"/>
    <property type="project" value="UniProtKB-KW"/>
</dbReference>
<protein>
    <submittedName>
        <fullName evidence="16">Penicillin-binding protein</fullName>
    </submittedName>
</protein>
<evidence type="ECO:0000256" key="8">
    <source>
        <dbReference type="ARBA" id="ARBA00022960"/>
    </source>
</evidence>
<dbReference type="GO" id="GO:0008360">
    <property type="term" value="P:regulation of cell shape"/>
    <property type="evidence" value="ECO:0007669"/>
    <property type="project" value="UniProtKB-KW"/>
</dbReference>
<evidence type="ECO:0000256" key="4">
    <source>
        <dbReference type="ARBA" id="ARBA00022670"/>
    </source>
</evidence>
<keyword evidence="5" id="KW-0328">Glycosyltransferase</keyword>
<evidence type="ECO:0000313" key="17">
    <source>
        <dbReference type="Proteomes" id="UP000185478"/>
    </source>
</evidence>
<dbReference type="Pfam" id="PF00912">
    <property type="entry name" value="Transgly"/>
    <property type="match status" value="1"/>
</dbReference>
<organism evidence="16 17">
    <name type="scientific">Corynebacterium aquilae DSM 44791</name>
    <dbReference type="NCBI Taxonomy" id="1431546"/>
    <lineage>
        <taxon>Bacteria</taxon>
        <taxon>Bacillati</taxon>
        <taxon>Actinomycetota</taxon>
        <taxon>Actinomycetes</taxon>
        <taxon>Mycobacteriales</taxon>
        <taxon>Corynebacteriaceae</taxon>
        <taxon>Corynebacterium</taxon>
    </lineage>
</organism>
<evidence type="ECO:0000256" key="6">
    <source>
        <dbReference type="ARBA" id="ARBA00022679"/>
    </source>
</evidence>
<dbReference type="SUPFAM" id="SSF53955">
    <property type="entry name" value="Lysozyme-like"/>
    <property type="match status" value="1"/>
</dbReference>
<dbReference type="GO" id="GO:0071555">
    <property type="term" value="P:cell wall organization"/>
    <property type="evidence" value="ECO:0007669"/>
    <property type="project" value="UniProtKB-KW"/>
</dbReference>
<evidence type="ECO:0000256" key="5">
    <source>
        <dbReference type="ARBA" id="ARBA00022676"/>
    </source>
</evidence>
<feature type="region of interest" description="Disordered" evidence="14">
    <location>
        <begin position="742"/>
        <end position="772"/>
    </location>
</feature>
<keyword evidence="8" id="KW-0133">Cell shape</keyword>
<keyword evidence="9" id="KW-0573">Peptidoglycan synthesis</keyword>
<keyword evidence="10" id="KW-0511">Multifunctional enzyme</keyword>
<evidence type="ECO:0000256" key="12">
    <source>
        <dbReference type="ARBA" id="ARBA00034000"/>
    </source>
</evidence>
<evidence type="ECO:0000256" key="11">
    <source>
        <dbReference type="ARBA" id="ARBA00023316"/>
    </source>
</evidence>
<dbReference type="InterPro" id="IPR001460">
    <property type="entry name" value="PCN-bd_Tpept"/>
</dbReference>
<sequence>MSIITGTVVTAGLVGAVGLAPAATVAGVGISRTQETMESNLADLTDGSAPGVTTLLDANDEPIAWLYKQRRFDVAPDQIAPIMKQAIVSVEDRRFYEHPGVDWQGTARAMVKNIFSGSVQEGASTIDQQYVKNYLLLVDAEDEAEQVAATEQSIPRKLREMRMASDLDKRLSKDEILTRYLNIVPFGNGAYGIEAAARTYFGSHASDLTPLQAATLAGIVQSSSVLNPYTNPEGVIERRNTVLDTMAETGALPVEEVQALKQEPLGVQEVPTGLPNGCITAGNKGFFCDYVIDYLAKKDLPKDKLFTGGYTIHTTLDPAIQEMTHNAVTAQVSPTTPGAAEVLNVVQPGADTRRVLAMTSSRNYGLNLDEGETVLPQPFTRVGAGAGSVFKVFTAATAIERGMGIDNILNVPPRYNAQGMGEGGAPNCPPGYYCVENAGVYRPSMTLRDALAQSPNTTFVQLIQQVGVPAVVDMAVRLGLRDYEDPGSFDGESSIAQYMIDHNLGSFTLGPTAVNPLELSNVAATLASNGVWCEPSPIERITDRNGNDVPIDSPPCEQVIDEGVAHALANAMSSDMVNGTASEAAKNMGWGAPTAGKTGTTETHQSAAFMGFNSNFAAVPYIYNDGTTVAPLCTSPLRQCQEGTLYGGMEPARTWIGLAETLGWPAEGIIPPYDPIYNTGTATQDIPRVTGLAEADARKRLERAGYRVRTEFVPGNGMPKGRAVGVNTAGVTMKGQEVVLQLSDGTKPPTPTPTPRVQRPTSTQAPAPANDPVADLASAVDEAVNQLLQNTGQ</sequence>
<feature type="domain" description="PASTA" evidence="15">
    <location>
        <begin position="680"/>
        <end position="744"/>
    </location>
</feature>